<gene>
    <name evidence="1" type="ORF">EAY64_02540</name>
</gene>
<proteinExistence type="predicted"/>
<sequence length="61" mass="6891">MQASIDNVFQHSQTARQAMAERMRDRAWGGQEVVRESAQAGLWHRAVLNVRPGMLAGKQTR</sequence>
<dbReference type="Proteomes" id="UP000274139">
    <property type="component" value="Unassembled WGS sequence"/>
</dbReference>
<name>A0A454JML9_9NEIS</name>
<keyword evidence="2" id="KW-1185">Reference proteome</keyword>
<dbReference type="AlphaFoldDB" id="A0A454JML9"/>
<evidence type="ECO:0000313" key="1">
    <source>
        <dbReference type="EMBL" id="RMD01361.1"/>
    </source>
</evidence>
<dbReference type="EMBL" id="RFAR01000007">
    <property type="protein sequence ID" value="RMD01361.1"/>
    <property type="molecule type" value="Genomic_DNA"/>
</dbReference>
<evidence type="ECO:0000313" key="2">
    <source>
        <dbReference type="Proteomes" id="UP000274139"/>
    </source>
</evidence>
<protein>
    <submittedName>
        <fullName evidence="1">Uncharacterized protein</fullName>
    </submittedName>
</protein>
<organism evidence="1 2">
    <name type="scientific">Aquitalea palustris</name>
    <dbReference type="NCBI Taxonomy" id="2480983"/>
    <lineage>
        <taxon>Bacteria</taxon>
        <taxon>Pseudomonadati</taxon>
        <taxon>Pseudomonadota</taxon>
        <taxon>Betaproteobacteria</taxon>
        <taxon>Neisseriales</taxon>
        <taxon>Chromobacteriaceae</taxon>
        <taxon>Aquitalea</taxon>
    </lineage>
</organism>
<comment type="caution">
    <text evidence="1">The sequence shown here is derived from an EMBL/GenBank/DDBJ whole genome shotgun (WGS) entry which is preliminary data.</text>
</comment>
<accession>A0A454JML9</accession>
<reference evidence="1 2" key="1">
    <citation type="submission" date="2018-10" db="EMBL/GenBank/DDBJ databases">
        <title>Draft genome sequence of Aquitalea MWU14-2217 isolated from a wild cranberry bog in Provincetown, Massachusetts.</title>
        <authorList>
            <person name="Ebadzadsahrai G."/>
            <person name="Soby S."/>
        </authorList>
    </citation>
    <scope>NUCLEOTIDE SEQUENCE [LARGE SCALE GENOMIC DNA]</scope>
    <source>
        <strain evidence="1 2">MWU14-2217</strain>
    </source>
</reference>